<reference evidence="1" key="1">
    <citation type="submission" date="2021-03" db="EMBL/GenBank/DDBJ databases">
        <title>Evolutionary priming and transition to the ectomycorrhizal habit in an iconic lineage of mushroom-forming fungi: is preadaptation a requirement?</title>
        <authorList>
            <consortium name="DOE Joint Genome Institute"/>
            <person name="Looney B.P."/>
            <person name="Miyauchi S."/>
            <person name="Morin E."/>
            <person name="Drula E."/>
            <person name="Courty P.E."/>
            <person name="Chicoki N."/>
            <person name="Fauchery L."/>
            <person name="Kohler A."/>
            <person name="Kuo A."/>
            <person name="LaButti K."/>
            <person name="Pangilinan J."/>
            <person name="Lipzen A."/>
            <person name="Riley R."/>
            <person name="Andreopoulos W."/>
            <person name="He G."/>
            <person name="Johnson J."/>
            <person name="Barry K.W."/>
            <person name="Grigoriev I.V."/>
            <person name="Nagy L."/>
            <person name="Hibbett D."/>
            <person name="Henrissat B."/>
            <person name="Matheny P.B."/>
            <person name="Labbe J."/>
            <person name="Martin A.F."/>
        </authorList>
    </citation>
    <scope>NUCLEOTIDE SEQUENCE</scope>
    <source>
        <strain evidence="1">BPL698</strain>
    </source>
</reference>
<proteinExistence type="predicted"/>
<keyword evidence="2" id="KW-1185">Reference proteome</keyword>
<organism evidence="1 2">
    <name type="scientific">Russula earlei</name>
    <dbReference type="NCBI Taxonomy" id="71964"/>
    <lineage>
        <taxon>Eukaryota</taxon>
        <taxon>Fungi</taxon>
        <taxon>Dikarya</taxon>
        <taxon>Basidiomycota</taxon>
        <taxon>Agaricomycotina</taxon>
        <taxon>Agaricomycetes</taxon>
        <taxon>Russulales</taxon>
        <taxon>Russulaceae</taxon>
        <taxon>Russula</taxon>
    </lineage>
</organism>
<dbReference type="EMBL" id="JAGFNK010000001">
    <property type="protein sequence ID" value="KAI9513469.1"/>
    <property type="molecule type" value="Genomic_DNA"/>
</dbReference>
<evidence type="ECO:0000313" key="2">
    <source>
        <dbReference type="Proteomes" id="UP001207468"/>
    </source>
</evidence>
<comment type="caution">
    <text evidence="1">The sequence shown here is derived from an EMBL/GenBank/DDBJ whole genome shotgun (WGS) entry which is preliminary data.</text>
</comment>
<evidence type="ECO:0000313" key="1">
    <source>
        <dbReference type="EMBL" id="KAI9513469.1"/>
    </source>
</evidence>
<name>A0ACC0UP45_9AGAM</name>
<accession>A0ACC0UP45</accession>
<dbReference type="Proteomes" id="UP001207468">
    <property type="component" value="Unassembled WGS sequence"/>
</dbReference>
<gene>
    <name evidence="1" type="ORF">F5148DRAFT_7244</name>
</gene>
<protein>
    <submittedName>
        <fullName evidence="1">Uncharacterized protein</fullName>
    </submittedName>
</protein>
<sequence>MAAVLGANFRNELDIVYILLFLLLHVTGRWVSVMDQQVDNNLRGFRSGWTKATNSSQTFSHQDCHFITGHVDRYRGHTVNIQFRARFFSDKLNIGGLGHVMQKLHAGSCRFAHFLSKTLSHKFNLPPPCL</sequence>